<protein>
    <submittedName>
        <fullName evidence="1">Uncharacterized protein</fullName>
    </submittedName>
</protein>
<evidence type="ECO:0000313" key="1">
    <source>
        <dbReference type="EMBL" id="GMR57994.1"/>
    </source>
</evidence>
<dbReference type="EMBL" id="BTRK01000006">
    <property type="protein sequence ID" value="GMR57994.1"/>
    <property type="molecule type" value="Genomic_DNA"/>
</dbReference>
<sequence length="105" mass="11900">IGLSQELILVRRSHILVHPECECLDGHENWRIEGVYLEVSCVDRAEVTASELFGLLDHIVTELPVLTEYGNLDVDRGLVYWLRVSVVVLDELVDTLEGVVHHIVE</sequence>
<feature type="non-terminal residue" evidence="1">
    <location>
        <position position="1"/>
    </location>
</feature>
<dbReference type="AlphaFoldDB" id="A0AAN5D7S6"/>
<organism evidence="1 2">
    <name type="scientific">Pristionchus mayeri</name>
    <dbReference type="NCBI Taxonomy" id="1317129"/>
    <lineage>
        <taxon>Eukaryota</taxon>
        <taxon>Metazoa</taxon>
        <taxon>Ecdysozoa</taxon>
        <taxon>Nematoda</taxon>
        <taxon>Chromadorea</taxon>
        <taxon>Rhabditida</taxon>
        <taxon>Rhabditina</taxon>
        <taxon>Diplogasteromorpha</taxon>
        <taxon>Diplogasteroidea</taxon>
        <taxon>Neodiplogasteridae</taxon>
        <taxon>Pristionchus</taxon>
    </lineage>
</organism>
<reference evidence="2" key="1">
    <citation type="submission" date="2022-10" db="EMBL/GenBank/DDBJ databases">
        <title>Genome assembly of Pristionchus species.</title>
        <authorList>
            <person name="Yoshida K."/>
            <person name="Sommer R.J."/>
        </authorList>
    </citation>
    <scope>NUCLEOTIDE SEQUENCE [LARGE SCALE GENOMIC DNA]</scope>
    <source>
        <strain evidence="2">RS5460</strain>
    </source>
</reference>
<keyword evidence="2" id="KW-1185">Reference proteome</keyword>
<proteinExistence type="predicted"/>
<gene>
    <name evidence="1" type="ORF">PMAYCL1PPCAC_28189</name>
</gene>
<evidence type="ECO:0000313" key="2">
    <source>
        <dbReference type="Proteomes" id="UP001328107"/>
    </source>
</evidence>
<feature type="non-terminal residue" evidence="1">
    <location>
        <position position="105"/>
    </location>
</feature>
<accession>A0AAN5D7S6</accession>
<dbReference type="Proteomes" id="UP001328107">
    <property type="component" value="Unassembled WGS sequence"/>
</dbReference>
<comment type="caution">
    <text evidence="1">The sequence shown here is derived from an EMBL/GenBank/DDBJ whole genome shotgun (WGS) entry which is preliminary data.</text>
</comment>
<name>A0AAN5D7S6_9BILA</name>